<feature type="signal peptide" evidence="3">
    <location>
        <begin position="1"/>
        <end position="19"/>
    </location>
</feature>
<reference evidence="4" key="1">
    <citation type="submission" date="2022-01" db="EMBL/GenBank/DDBJ databases">
        <title>Genome Sequence Resource for Two Populations of Ditylenchus destructor, the Migratory Endoparasitic Phytonematode.</title>
        <authorList>
            <person name="Zhang H."/>
            <person name="Lin R."/>
            <person name="Xie B."/>
        </authorList>
    </citation>
    <scope>NUCLEOTIDE SEQUENCE</scope>
    <source>
        <strain evidence="4">BazhouSP</strain>
    </source>
</reference>
<evidence type="ECO:0000256" key="1">
    <source>
        <dbReference type="SAM" id="MobiDB-lite"/>
    </source>
</evidence>
<keyword evidence="2" id="KW-0812">Transmembrane</keyword>
<accession>A0AAD4RA87</accession>
<comment type="caution">
    <text evidence="4">The sequence shown here is derived from an EMBL/GenBank/DDBJ whole genome shotgun (WGS) entry which is preliminary data.</text>
</comment>
<proteinExistence type="predicted"/>
<keyword evidence="2" id="KW-0472">Membrane</keyword>
<feature type="chain" id="PRO_5042282262" evidence="3">
    <location>
        <begin position="20"/>
        <end position="249"/>
    </location>
</feature>
<keyword evidence="5" id="KW-1185">Reference proteome</keyword>
<gene>
    <name evidence="4" type="ORF">DdX_04946</name>
</gene>
<dbReference type="EMBL" id="JAKKPZ010000005">
    <property type="protein sequence ID" value="KAI1720703.1"/>
    <property type="molecule type" value="Genomic_DNA"/>
</dbReference>
<feature type="compositionally biased region" description="Pro residues" evidence="1">
    <location>
        <begin position="133"/>
        <end position="148"/>
    </location>
</feature>
<dbReference type="Proteomes" id="UP001201812">
    <property type="component" value="Unassembled WGS sequence"/>
</dbReference>
<feature type="region of interest" description="Disordered" evidence="1">
    <location>
        <begin position="127"/>
        <end position="160"/>
    </location>
</feature>
<feature type="compositionally biased region" description="Low complexity" evidence="1">
    <location>
        <begin position="149"/>
        <end position="160"/>
    </location>
</feature>
<evidence type="ECO:0000256" key="2">
    <source>
        <dbReference type="SAM" id="Phobius"/>
    </source>
</evidence>
<feature type="transmembrane region" description="Helical" evidence="2">
    <location>
        <begin position="228"/>
        <end position="248"/>
    </location>
</feature>
<evidence type="ECO:0000256" key="3">
    <source>
        <dbReference type="SAM" id="SignalP"/>
    </source>
</evidence>
<protein>
    <submittedName>
        <fullName evidence="4">Microtubule-actin cross-linking factor 1 isoform X24</fullName>
    </submittedName>
</protein>
<feature type="compositionally biased region" description="Pro residues" evidence="1">
    <location>
        <begin position="208"/>
        <end position="218"/>
    </location>
</feature>
<organism evidence="4 5">
    <name type="scientific">Ditylenchus destructor</name>
    <dbReference type="NCBI Taxonomy" id="166010"/>
    <lineage>
        <taxon>Eukaryota</taxon>
        <taxon>Metazoa</taxon>
        <taxon>Ecdysozoa</taxon>
        <taxon>Nematoda</taxon>
        <taxon>Chromadorea</taxon>
        <taxon>Rhabditida</taxon>
        <taxon>Tylenchina</taxon>
        <taxon>Tylenchomorpha</taxon>
        <taxon>Sphaerularioidea</taxon>
        <taxon>Anguinidae</taxon>
        <taxon>Anguininae</taxon>
        <taxon>Ditylenchus</taxon>
    </lineage>
</organism>
<keyword evidence="2" id="KW-1133">Transmembrane helix</keyword>
<evidence type="ECO:0000313" key="4">
    <source>
        <dbReference type="EMBL" id="KAI1720703.1"/>
    </source>
</evidence>
<evidence type="ECO:0000313" key="5">
    <source>
        <dbReference type="Proteomes" id="UP001201812"/>
    </source>
</evidence>
<feature type="region of interest" description="Disordered" evidence="1">
    <location>
        <begin position="188"/>
        <end position="218"/>
    </location>
</feature>
<feature type="compositionally biased region" description="Low complexity" evidence="1">
    <location>
        <begin position="190"/>
        <end position="207"/>
    </location>
</feature>
<keyword evidence="3" id="KW-0732">Signal</keyword>
<sequence>MAPTAIFVGIFILFGSVNAGGWSEGQPGAPLAVPLNGTPQNNSTVVVSQIPPPNVDPQMFHISPMNMTGTPYTNANTPISTTDNAENQGPLGAVIRIITTFVRATPLSYFASSPDNAQVSIPNSAQNSTAVIPPVPTTTPAGPSPTGQPTPTATAGSPTVPTQLLAPVAMPAQPPTALSQTVGITPSPPVATSAPATISPAATNTTTPVPPPAPQPQPVPASSANVNFGLFNSGVLVTAFLVLGTVFLW</sequence>
<dbReference type="AlphaFoldDB" id="A0AAD4RA87"/>
<name>A0AAD4RA87_9BILA</name>